<evidence type="ECO:0000256" key="1">
    <source>
        <dbReference type="SAM" id="MobiDB-lite"/>
    </source>
</evidence>
<feature type="compositionally biased region" description="Basic and acidic residues" evidence="1">
    <location>
        <begin position="291"/>
        <end position="313"/>
    </location>
</feature>
<feature type="compositionally biased region" description="Low complexity" evidence="1">
    <location>
        <begin position="44"/>
        <end position="58"/>
    </location>
</feature>
<feature type="compositionally biased region" description="Polar residues" evidence="1">
    <location>
        <begin position="336"/>
        <end position="345"/>
    </location>
</feature>
<feature type="region of interest" description="Disordered" evidence="1">
    <location>
        <begin position="268"/>
        <end position="360"/>
    </location>
</feature>
<keyword evidence="3" id="KW-1185">Reference proteome</keyword>
<reference evidence="2 3" key="1">
    <citation type="submission" date="2018-04" db="EMBL/GenBank/DDBJ databases">
        <authorList>
            <person name="Zhang X."/>
            <person name="Yuan J."/>
            <person name="Li F."/>
            <person name="Xiang J."/>
        </authorList>
    </citation>
    <scope>NUCLEOTIDE SEQUENCE [LARGE SCALE GENOMIC DNA]</scope>
    <source>
        <tissue evidence="2">Muscle</tissue>
    </source>
</reference>
<feature type="compositionally biased region" description="Polar residues" evidence="1">
    <location>
        <begin position="65"/>
        <end position="76"/>
    </location>
</feature>
<feature type="compositionally biased region" description="Low complexity" evidence="1">
    <location>
        <begin position="550"/>
        <end position="576"/>
    </location>
</feature>
<evidence type="ECO:0000313" key="3">
    <source>
        <dbReference type="Proteomes" id="UP000283509"/>
    </source>
</evidence>
<name>A0A3R7Q434_PENVA</name>
<dbReference type="OrthoDB" id="6372870at2759"/>
<accession>A0A3R7Q434</accession>
<dbReference type="AlphaFoldDB" id="A0A3R7Q434"/>
<feature type="region of interest" description="Disordered" evidence="1">
    <location>
        <begin position="1"/>
        <end position="106"/>
    </location>
</feature>
<comment type="caution">
    <text evidence="2">The sequence shown here is derived from an EMBL/GenBank/DDBJ whole genome shotgun (WGS) entry which is preliminary data.</text>
</comment>
<reference evidence="2 3" key="2">
    <citation type="submission" date="2019-01" db="EMBL/GenBank/DDBJ databases">
        <title>The decoding of complex shrimp genome reveals the adaptation for benthos swimmer, frequently molting mechanism and breeding impact on genome.</title>
        <authorList>
            <person name="Sun Y."/>
            <person name="Gao Y."/>
            <person name="Yu Y."/>
        </authorList>
    </citation>
    <scope>NUCLEOTIDE SEQUENCE [LARGE SCALE GENOMIC DNA]</scope>
    <source>
        <tissue evidence="2">Muscle</tissue>
    </source>
</reference>
<protein>
    <submittedName>
        <fullName evidence="2">Uncharacterized protein</fullName>
    </submittedName>
</protein>
<proteinExistence type="predicted"/>
<feature type="compositionally biased region" description="Polar residues" evidence="1">
    <location>
        <begin position="577"/>
        <end position="586"/>
    </location>
</feature>
<dbReference type="EMBL" id="QCYY01000247">
    <property type="protein sequence ID" value="ROT85569.1"/>
    <property type="molecule type" value="Genomic_DNA"/>
</dbReference>
<feature type="compositionally biased region" description="Polar residues" evidence="1">
    <location>
        <begin position="268"/>
        <end position="290"/>
    </location>
</feature>
<feature type="region of interest" description="Disordered" evidence="1">
    <location>
        <begin position="231"/>
        <end position="256"/>
    </location>
</feature>
<evidence type="ECO:0000313" key="2">
    <source>
        <dbReference type="EMBL" id="ROT85569.1"/>
    </source>
</evidence>
<gene>
    <name evidence="2" type="ORF">C7M84_011640</name>
</gene>
<organism evidence="2 3">
    <name type="scientific">Penaeus vannamei</name>
    <name type="common">Whiteleg shrimp</name>
    <name type="synonym">Litopenaeus vannamei</name>
    <dbReference type="NCBI Taxonomy" id="6689"/>
    <lineage>
        <taxon>Eukaryota</taxon>
        <taxon>Metazoa</taxon>
        <taxon>Ecdysozoa</taxon>
        <taxon>Arthropoda</taxon>
        <taxon>Crustacea</taxon>
        <taxon>Multicrustacea</taxon>
        <taxon>Malacostraca</taxon>
        <taxon>Eumalacostraca</taxon>
        <taxon>Eucarida</taxon>
        <taxon>Decapoda</taxon>
        <taxon>Dendrobranchiata</taxon>
        <taxon>Penaeoidea</taxon>
        <taxon>Penaeidae</taxon>
        <taxon>Penaeus</taxon>
    </lineage>
</organism>
<sequence length="851" mass="89919">MSLIHISRQEKQQHTSSHLVDISHSRPAATQEAPLTRSADTLTVPASLVPPSLPSSSSIHRVTHHQSSTKDQQQSPQISTIQKHQQSQTQHLTQQQQHQQQQNSIVQQQVPGHSLLGHNTNIVAGVAGAVVGDVGDVLGDKGTSGQVPGAAMQASHQPGMVTMPYHPPMVTAPSYMQPPTYDYNAYCRKAPHSPRSEGRHQCYGYGKQHQYQHGDLLPPDATMMPDPRLAHNPPMPMPGPFLETTDEPPPMRPEPASEHVRYFSVSHLVSHSNEPRKTSISGQQKDGSASHTEDKSKDTTRTKSGSRKSESKSRGAGGTKSSSQGDSHSRRRSPARGSQQGNSGSVAPAMWSNKSSTVHKQGHNYSAEALLSTQNYGRPTHRPPANQNYPIMAPNQMYQSNYSPQQMKNFVPNTSFGYTSHDRSGQSGCNPDYNFQLHTQASGSLAYGSNMAYMPTGYPYQNLPPSSSSMLSGDIMAPPHPAGPYPRFHEFPTDQSNFPPNPTFPLPLDPQDVCSGGGLMGAASSAMAVRAPHSDMQLVPSSSVSSTVAYSRSNSNRSSGNIGVSSSVGGSISTSNHTIGSSSGVSSKRPRYGESNMVSSGMGGSANLLEGGALAHIPLHSFTPPCDDPTLVHSNLFPGTAPRHQSNFLLGPDNLMPINTAQYPGTSTGTGSGGTGQLGAGGVAGPPGTRAGSSVVLPPGAPPGHVPFSPLRVMDRQQVNMAPPTAPHLSSSLSNFNLTSIIPEIDGKGGENNGGMGSTSRGTAIGNNEVLGAAIPGQARLPPMPSSLLPPAEPLKGLPTDANRLPPPVLNNSMNNIFTHTPHHQVGLGLNSSLPLPPTTFSGINFPTPDH</sequence>
<feature type="region of interest" description="Disordered" evidence="1">
    <location>
        <begin position="550"/>
        <end position="592"/>
    </location>
</feature>
<feature type="compositionally biased region" description="Low complexity" evidence="1">
    <location>
        <begin position="77"/>
        <end position="106"/>
    </location>
</feature>
<dbReference type="Proteomes" id="UP000283509">
    <property type="component" value="Unassembled WGS sequence"/>
</dbReference>